<dbReference type="Proteomes" id="UP001056201">
    <property type="component" value="Chromosome 2"/>
</dbReference>
<dbReference type="CDD" id="cd00077">
    <property type="entry name" value="HDc"/>
    <property type="match status" value="1"/>
</dbReference>
<gene>
    <name evidence="3" type="ORF">MW290_29665</name>
</gene>
<evidence type="ECO:0000256" key="1">
    <source>
        <dbReference type="SAM" id="MobiDB-lite"/>
    </source>
</evidence>
<evidence type="ECO:0000259" key="2">
    <source>
        <dbReference type="PROSITE" id="PS51832"/>
    </source>
</evidence>
<dbReference type="InterPro" id="IPR003607">
    <property type="entry name" value="HD/PDEase_dom"/>
</dbReference>
<keyword evidence="4" id="KW-1185">Reference proteome</keyword>
<accession>A0ABY4SAU1</accession>
<evidence type="ECO:0000313" key="4">
    <source>
        <dbReference type="Proteomes" id="UP001056201"/>
    </source>
</evidence>
<dbReference type="PANTHER" id="PTHR45228:SF4">
    <property type="entry name" value="LIPOPROTEIN"/>
    <property type="match status" value="1"/>
</dbReference>
<dbReference type="InterPro" id="IPR037522">
    <property type="entry name" value="HD_GYP_dom"/>
</dbReference>
<dbReference type="InterPro" id="IPR021812">
    <property type="entry name" value="DUF3391"/>
</dbReference>
<dbReference type="InterPro" id="IPR006675">
    <property type="entry name" value="HDIG_dom"/>
</dbReference>
<dbReference type="NCBIfam" id="TIGR00277">
    <property type="entry name" value="HDIG"/>
    <property type="match status" value="1"/>
</dbReference>
<dbReference type="PANTHER" id="PTHR45228">
    <property type="entry name" value="CYCLIC DI-GMP PHOSPHODIESTERASE TM_0186-RELATED"/>
    <property type="match status" value="1"/>
</dbReference>
<feature type="region of interest" description="Disordered" evidence="1">
    <location>
        <begin position="56"/>
        <end position="85"/>
    </location>
</feature>
<dbReference type="Gene3D" id="1.10.3210.10">
    <property type="entry name" value="Hypothetical protein af1432"/>
    <property type="match status" value="1"/>
</dbReference>
<dbReference type="Pfam" id="PF11871">
    <property type="entry name" value="DUF3391"/>
    <property type="match status" value="1"/>
</dbReference>
<dbReference type="SMART" id="SM00471">
    <property type="entry name" value="HDc"/>
    <property type="match status" value="1"/>
</dbReference>
<evidence type="ECO:0000313" key="3">
    <source>
        <dbReference type="EMBL" id="URI09715.1"/>
    </source>
</evidence>
<feature type="compositionally biased region" description="Low complexity" evidence="1">
    <location>
        <begin position="62"/>
        <end position="80"/>
    </location>
</feature>
<dbReference type="Pfam" id="PF13487">
    <property type="entry name" value="HD_5"/>
    <property type="match status" value="1"/>
</dbReference>
<name>A0ABY4SAU1_AQUTE</name>
<dbReference type="RefSeq" id="WP_250197938.1">
    <property type="nucleotide sequence ID" value="NZ_CP097636.1"/>
</dbReference>
<dbReference type="InterPro" id="IPR052020">
    <property type="entry name" value="Cyclic_di-GMP/3'3'-cGAMP_PDE"/>
</dbReference>
<reference evidence="3" key="1">
    <citation type="submission" date="2022-05" db="EMBL/GenBank/DDBJ databases">
        <title>An RpoN-dependent PEP-CTERM gene is involved in floc formation of an Aquincola tertiaricarbonis strain.</title>
        <authorList>
            <person name="Qiu D."/>
            <person name="Xia M."/>
        </authorList>
    </citation>
    <scope>NUCLEOTIDE SEQUENCE</scope>
    <source>
        <strain evidence="3">RN12</strain>
    </source>
</reference>
<dbReference type="SUPFAM" id="SSF109604">
    <property type="entry name" value="HD-domain/PDEase-like"/>
    <property type="match status" value="1"/>
</dbReference>
<proteinExistence type="predicted"/>
<organism evidence="3 4">
    <name type="scientific">Aquincola tertiaricarbonis</name>
    <dbReference type="NCBI Taxonomy" id="391953"/>
    <lineage>
        <taxon>Bacteria</taxon>
        <taxon>Pseudomonadati</taxon>
        <taxon>Pseudomonadota</taxon>
        <taxon>Betaproteobacteria</taxon>
        <taxon>Burkholderiales</taxon>
        <taxon>Sphaerotilaceae</taxon>
        <taxon>Aquincola</taxon>
    </lineage>
</organism>
<dbReference type="EMBL" id="CP097636">
    <property type="protein sequence ID" value="URI09715.1"/>
    <property type="molecule type" value="Genomic_DNA"/>
</dbReference>
<dbReference type="PROSITE" id="PS51832">
    <property type="entry name" value="HD_GYP"/>
    <property type="match status" value="1"/>
</dbReference>
<feature type="domain" description="HD-GYP" evidence="2">
    <location>
        <begin position="142"/>
        <end position="337"/>
    </location>
</feature>
<protein>
    <submittedName>
        <fullName evidence="3">DUF3391 domain-containing protein</fullName>
    </submittedName>
</protein>
<sequence length="433" mass="47878">MSTATIDVSELRIGMFVHLDLGWMSHPFPLSSFRIGDAEQIATIRSLGLTRIRWSPERSDPANTAQAVADDAGAASAQEAETPEQLERRQRRAALAAQREALLLCERQYAEASKSWRAAAAMVQSDPVGARVRSETFTQALVQKMLANREMCIRLLTESAGDRSTAHSLNVSVIALLMGKLFGLSEVDMNDLGMGALLHDIGKVELPSRVRYLEDHFTTAETQVYREHVSHGVTLGRKMGLTPGALLVIAQHHEQADGTGFPQRLNVDRMTTAARIVSLVNRYDNLCNPVSPAKALTPHEALSMMFAQGKHKFDVTMLNAFIRMMGVYPPGSVVQLTDERYGIVVAVNSSRPLKPRVLVHDSRVPRDEALHLNLENEPTLGIRRSLKANQLPPASMEYLAPRQRITYYFDAVPPSEQEFPEAEDQMAGEGMAE</sequence>